<dbReference type="InterPro" id="IPR007172">
    <property type="entry name" value="DUF374"/>
</dbReference>
<evidence type="ECO:0000313" key="4">
    <source>
        <dbReference type="Proteomes" id="UP000002301"/>
    </source>
</evidence>
<dbReference type="Pfam" id="PF04028">
    <property type="entry name" value="DUF374"/>
    <property type="match status" value="1"/>
</dbReference>
<dbReference type="HOGENOM" id="CLU_086327_1_1_5"/>
<keyword evidence="4" id="KW-1185">Reference proteome</keyword>
<evidence type="ECO:0000256" key="1">
    <source>
        <dbReference type="SAM" id="MobiDB-lite"/>
    </source>
</evidence>
<proteinExistence type="predicted"/>
<evidence type="ECO:0000259" key="2">
    <source>
        <dbReference type="Pfam" id="PF04028"/>
    </source>
</evidence>
<dbReference type="EMBL" id="CP000759">
    <property type="protein sequence ID" value="ABS15753.1"/>
    <property type="molecule type" value="Genomic_DNA"/>
</dbReference>
<accession>A6X3E9</accession>
<sequence>MSSLTAPGQYRMQSGDSPGQTTGHKKQGFAKRLWRRIRGPLAQSAVVKAMLVWLITSYFKLVYFTNSRLKESADPQALVGKDDPFIVTFWHGQHLMGPFICPKGIELVAMFSRSADAELNARVAEKLGLLTVRGSGGRGSRSKPEKGGARALLTLKNALKNGQSASIIADIAHGKAREAGEGIILLAKLSGRPIIPVAYAFSRNHVLEKSWDKTTIPLPFGRSIIVRGDNVWVDADADETQLEEKRMELTRQLNDATVKAYAALEKAK</sequence>
<dbReference type="KEGG" id="oan:Oant_3045"/>
<evidence type="ECO:0000313" key="3">
    <source>
        <dbReference type="EMBL" id="ABS15753.1"/>
    </source>
</evidence>
<dbReference type="STRING" id="439375.Oant_3045"/>
<dbReference type="eggNOG" id="COG2121">
    <property type="taxonomic scope" value="Bacteria"/>
</dbReference>
<feature type="compositionally biased region" description="Polar residues" evidence="1">
    <location>
        <begin position="1"/>
        <end position="22"/>
    </location>
</feature>
<feature type="domain" description="DUF374" evidence="2">
    <location>
        <begin position="102"/>
        <end position="174"/>
    </location>
</feature>
<dbReference type="Proteomes" id="UP000002301">
    <property type="component" value="Chromosome 2"/>
</dbReference>
<protein>
    <recommendedName>
        <fullName evidence="2">DUF374 domain-containing protein</fullName>
    </recommendedName>
</protein>
<dbReference type="CDD" id="cd07983">
    <property type="entry name" value="LPLAT_DUF374-like"/>
    <property type="match status" value="1"/>
</dbReference>
<gene>
    <name evidence="3" type="ordered locus">Oant_3045</name>
</gene>
<organism evidence="3 4">
    <name type="scientific">Brucella anthropi (strain ATCC 49188 / DSM 6882 / CCUG 24695 / JCM 21032 / LMG 3331 / NBRC 15819 / NCTC 12168 / Alc 37)</name>
    <name type="common">Ochrobactrum anthropi</name>
    <dbReference type="NCBI Taxonomy" id="439375"/>
    <lineage>
        <taxon>Bacteria</taxon>
        <taxon>Pseudomonadati</taxon>
        <taxon>Pseudomonadota</taxon>
        <taxon>Alphaproteobacteria</taxon>
        <taxon>Hyphomicrobiales</taxon>
        <taxon>Brucellaceae</taxon>
        <taxon>Brucella/Ochrobactrum group</taxon>
        <taxon>Brucella</taxon>
    </lineage>
</organism>
<reference evidence="3 4" key="1">
    <citation type="journal article" date="2011" name="J. Bacteriol.">
        <title>Genome of Ochrobactrum anthropi ATCC 49188 T, a versatile opportunistic pathogen and symbiont of several eukaryotic hosts.</title>
        <authorList>
            <person name="Chain P.S."/>
            <person name="Lang D.M."/>
            <person name="Comerci D.J."/>
            <person name="Malfatti S.A."/>
            <person name="Vergez L.M."/>
            <person name="Shin M."/>
            <person name="Ugalde R.A."/>
            <person name="Garcia E."/>
            <person name="Tolmasky M.E."/>
        </authorList>
    </citation>
    <scope>NUCLEOTIDE SEQUENCE [LARGE SCALE GENOMIC DNA]</scope>
    <source>
        <strain evidence="4">ATCC 49188 / DSM 6882 / CCUG 24695 / JCM 21032 / LMG 3331 / NBRC 15819 / NCTC 12168 / Alc 37</strain>
    </source>
</reference>
<feature type="region of interest" description="Disordered" evidence="1">
    <location>
        <begin position="1"/>
        <end position="25"/>
    </location>
</feature>
<dbReference type="AlphaFoldDB" id="A6X3E9"/>
<name>A6X3E9_BRUA4</name>